<dbReference type="PANTHER" id="PTHR42957:SF1">
    <property type="entry name" value="HELICASE MJ1565-RELATED"/>
    <property type="match status" value="1"/>
</dbReference>
<dbReference type="RefSeq" id="WP_369742038.1">
    <property type="nucleotide sequence ID" value="NZ_JBGEDP010000002.1"/>
</dbReference>
<sequence length="424" mass="45264">MTTADQGRDETGEQTVNSAPALDVGRSPTAPLPSDASIEDDHCIVLAETLILPPEAVTETFAILATRGSGKSATAHRLVEQLYQAGLPTVVIDVKGDWWGIRSSADGAGPGLPFVIFGGDHADVPLEPTAGELLADLIVDDRLPAVLDLSHMRKAKARAFATAFVERLYARNRDPLHVVIDEADVLIPQRATADTARLLGAMEDLAKRGRSRGLGMTVATQRGQEVAKSVLELMETVILLRTTGPRSIKAAQDWISVNADSTGTRAREVVESLPTLRVGEAWVWSPAFLSLLQRVQLPLFETFDSHATPRPGQARVVPKTRAEIDLKRLTAEIAATAAKAAEQGGRAAHSKSGEPAPADDLVQARIGVLEQTLRERDAEIVTLRSRLAELEAVVSGQGLDESLRAAASRIADATADDRAGAAHR</sequence>
<dbReference type="Gene3D" id="3.40.50.300">
    <property type="entry name" value="P-loop containing nucleotide triphosphate hydrolases"/>
    <property type="match status" value="1"/>
</dbReference>
<evidence type="ECO:0000313" key="3">
    <source>
        <dbReference type="EMBL" id="MEY8018999.1"/>
    </source>
</evidence>
<dbReference type="InterPro" id="IPR027417">
    <property type="entry name" value="P-loop_NTPase"/>
</dbReference>
<proteinExistence type="predicted"/>
<comment type="caution">
    <text evidence="3">The sequence shown here is derived from an EMBL/GenBank/DDBJ whole genome shotgun (WGS) entry which is preliminary data.</text>
</comment>
<protein>
    <submittedName>
        <fullName evidence="3">DUF87 domain-containing protein</fullName>
    </submittedName>
</protein>
<dbReference type="SUPFAM" id="SSF52540">
    <property type="entry name" value="P-loop containing nucleoside triphosphate hydrolases"/>
    <property type="match status" value="1"/>
</dbReference>
<dbReference type="PANTHER" id="PTHR42957">
    <property type="entry name" value="HELICASE MJ1565-RELATED"/>
    <property type="match status" value="1"/>
</dbReference>
<dbReference type="InterPro" id="IPR008571">
    <property type="entry name" value="HerA-like"/>
</dbReference>
<dbReference type="Proteomes" id="UP001564760">
    <property type="component" value="Unassembled WGS sequence"/>
</dbReference>
<dbReference type="InterPro" id="IPR002789">
    <property type="entry name" value="HerA_central"/>
</dbReference>
<accession>A0ABV4C8Y7</accession>
<feature type="compositionally biased region" description="Basic and acidic residues" evidence="1">
    <location>
        <begin position="1"/>
        <end position="11"/>
    </location>
</feature>
<dbReference type="Pfam" id="PF01935">
    <property type="entry name" value="DUF87"/>
    <property type="match status" value="1"/>
</dbReference>
<dbReference type="CDD" id="cd01127">
    <property type="entry name" value="TrwB_TraG_TraD_VirD4"/>
    <property type="match status" value="1"/>
</dbReference>
<name>A0ABV4C8Y7_9MYCO</name>
<reference evidence="3 4" key="1">
    <citation type="submission" date="2024-08" db="EMBL/GenBank/DDBJ databases">
        <title>Mycobacterium servetensis sp. nov., a novel rapid-growing mycobacterial species recovered from a human patient in Zaragoza, Spain.</title>
        <authorList>
            <person name="Tristancho-Baro A.I."/>
            <person name="Buenestado-Serrano S."/>
            <person name="Garcia De Viedma D."/>
            <person name="Milagro-Beamonte A."/>
            <person name="Burillo N."/>
            <person name="Sanz S."/>
            <person name="Lopez-Calleja A.I."/>
            <person name="Penas-Utrilla D."/>
            <person name="Guardingo M."/>
            <person name="Garcia M.J."/>
            <person name="Vinuelas-Bayon J."/>
        </authorList>
    </citation>
    <scope>NUCLEOTIDE SEQUENCE [LARGE SCALE GENOMIC DNA]</scope>
    <source>
        <strain evidence="4">HUMS_12744610</strain>
    </source>
</reference>
<feature type="region of interest" description="Disordered" evidence="1">
    <location>
        <begin position="1"/>
        <end position="36"/>
    </location>
</feature>
<evidence type="ECO:0000259" key="2">
    <source>
        <dbReference type="Pfam" id="PF01935"/>
    </source>
</evidence>
<organism evidence="3 4">
    <name type="scientific">Mycobacterium servetii</name>
    <dbReference type="NCBI Taxonomy" id="3237418"/>
    <lineage>
        <taxon>Bacteria</taxon>
        <taxon>Bacillati</taxon>
        <taxon>Actinomycetota</taxon>
        <taxon>Actinomycetes</taxon>
        <taxon>Mycobacteriales</taxon>
        <taxon>Mycobacteriaceae</taxon>
        <taxon>Mycobacterium</taxon>
    </lineage>
</organism>
<evidence type="ECO:0000256" key="1">
    <source>
        <dbReference type="SAM" id="MobiDB-lite"/>
    </source>
</evidence>
<evidence type="ECO:0000313" key="4">
    <source>
        <dbReference type="Proteomes" id="UP001564760"/>
    </source>
</evidence>
<dbReference type="EMBL" id="JBGEDP010000002">
    <property type="protein sequence ID" value="MEY8018999.1"/>
    <property type="molecule type" value="Genomic_DNA"/>
</dbReference>
<keyword evidence="4" id="KW-1185">Reference proteome</keyword>
<gene>
    <name evidence="3" type="ORF">AB8998_30575</name>
</gene>
<feature type="domain" description="Helicase HerA central" evidence="2">
    <location>
        <begin position="54"/>
        <end position="102"/>
    </location>
</feature>